<reference evidence="1" key="1">
    <citation type="submission" date="2023-07" db="EMBL/GenBank/DDBJ databases">
        <authorList>
            <consortium name="AG Swart"/>
            <person name="Singh M."/>
            <person name="Singh A."/>
            <person name="Seah K."/>
            <person name="Emmerich C."/>
        </authorList>
    </citation>
    <scope>NUCLEOTIDE SEQUENCE</scope>
    <source>
        <strain evidence="1">DP1</strain>
    </source>
</reference>
<dbReference type="EMBL" id="CAMPGE010029080">
    <property type="protein sequence ID" value="CAI2386558.1"/>
    <property type="molecule type" value="Genomic_DNA"/>
</dbReference>
<sequence>MLKIITINKNTQLVKNNMMRQKKELQECTYRPDIAKSQGSKSLKRSINDLYQWKDKRDRARERRAAEINHKKWQEYYDMSHSKNLVSPLSRTMASRSRGKGERIEDRLLREGKATEKRRNKRLEQETLKFKKCKNKHASKLKNSMKKKNKNFTLDNIQRPVTNYSQISSELRSSNCMTIQDICTPNNAIHNKSLKNPKIIHYQSNNAELEMSNQQLYENSPGYNLTTRNVYGSLMKSPPNSTPKKNVCKPVKYESLMDKLCRMNKMKQSPSEEPEIERIYEPLPQRVGYEKPFVRSLEDEYFSISKPCVFPEEQESQSNRNRTDDDEYKQKLEQSVIEKILDSEASYKSRREIGSPYDRRVIKPDERFTFQDNINLMKNLLDHENKEVASLKPNEDDKIQSILSDKFTSIIDTFPISSEVSKNQKQDDKIKYIIELEHRDPQDNQKDPQNLPPTPLNHLATLFPHKIPSSTEFFHKDASLSEDFDFKSH</sequence>
<dbReference type="Proteomes" id="UP001295684">
    <property type="component" value="Unassembled WGS sequence"/>
</dbReference>
<keyword evidence="2" id="KW-1185">Reference proteome</keyword>
<proteinExistence type="predicted"/>
<comment type="caution">
    <text evidence="1">The sequence shown here is derived from an EMBL/GenBank/DDBJ whole genome shotgun (WGS) entry which is preliminary data.</text>
</comment>
<dbReference type="AlphaFoldDB" id="A0AAD2DBH0"/>
<name>A0AAD2DBH0_EUPCR</name>
<organism evidence="1 2">
    <name type="scientific">Euplotes crassus</name>
    <dbReference type="NCBI Taxonomy" id="5936"/>
    <lineage>
        <taxon>Eukaryota</taxon>
        <taxon>Sar</taxon>
        <taxon>Alveolata</taxon>
        <taxon>Ciliophora</taxon>
        <taxon>Intramacronucleata</taxon>
        <taxon>Spirotrichea</taxon>
        <taxon>Hypotrichia</taxon>
        <taxon>Euplotida</taxon>
        <taxon>Euplotidae</taxon>
        <taxon>Moneuplotes</taxon>
    </lineage>
</organism>
<evidence type="ECO:0000313" key="2">
    <source>
        <dbReference type="Proteomes" id="UP001295684"/>
    </source>
</evidence>
<protein>
    <submittedName>
        <fullName evidence="1">Uncharacterized protein</fullName>
    </submittedName>
</protein>
<evidence type="ECO:0000313" key="1">
    <source>
        <dbReference type="EMBL" id="CAI2386558.1"/>
    </source>
</evidence>
<gene>
    <name evidence="1" type="ORF">ECRASSUSDP1_LOCUS28180</name>
</gene>
<accession>A0AAD2DBH0</accession>